<keyword evidence="2" id="KW-1185">Reference proteome</keyword>
<dbReference type="Proteomes" id="UP000288216">
    <property type="component" value="Unassembled WGS sequence"/>
</dbReference>
<reference evidence="1 2" key="1">
    <citation type="journal article" date="2018" name="Nat. Ecol. Evol.">
        <title>Shark genomes provide insights into elasmobranch evolution and the origin of vertebrates.</title>
        <authorList>
            <person name="Hara Y"/>
            <person name="Yamaguchi K"/>
            <person name="Onimaru K"/>
            <person name="Kadota M"/>
            <person name="Koyanagi M"/>
            <person name="Keeley SD"/>
            <person name="Tatsumi K"/>
            <person name="Tanaka K"/>
            <person name="Motone F"/>
            <person name="Kageyama Y"/>
            <person name="Nozu R"/>
            <person name="Adachi N"/>
            <person name="Nishimura O"/>
            <person name="Nakagawa R"/>
            <person name="Tanegashima C"/>
            <person name="Kiyatake I"/>
            <person name="Matsumoto R"/>
            <person name="Murakumo K"/>
            <person name="Nishida K"/>
            <person name="Terakita A"/>
            <person name="Kuratani S"/>
            <person name="Sato K"/>
            <person name="Hyodo S Kuraku.S."/>
        </authorList>
    </citation>
    <scope>NUCLEOTIDE SEQUENCE [LARGE SCALE GENOMIC DNA]</scope>
</reference>
<protein>
    <submittedName>
        <fullName evidence="1">Uncharacterized protein</fullName>
    </submittedName>
</protein>
<organism evidence="1 2">
    <name type="scientific">Scyliorhinus torazame</name>
    <name type="common">Cloudy catshark</name>
    <name type="synonym">Catulus torazame</name>
    <dbReference type="NCBI Taxonomy" id="75743"/>
    <lineage>
        <taxon>Eukaryota</taxon>
        <taxon>Metazoa</taxon>
        <taxon>Chordata</taxon>
        <taxon>Craniata</taxon>
        <taxon>Vertebrata</taxon>
        <taxon>Chondrichthyes</taxon>
        <taxon>Elasmobranchii</taxon>
        <taxon>Galeomorphii</taxon>
        <taxon>Galeoidea</taxon>
        <taxon>Carcharhiniformes</taxon>
        <taxon>Scyliorhinidae</taxon>
        <taxon>Scyliorhinus</taxon>
    </lineage>
</organism>
<sequence length="69" mass="7808">VRILNEGPAIADSPFVWNNKCMHVVSEVNYKIEHSEDEGIYAASVSFVLSDVPLSNTRIQQSFHISFRN</sequence>
<dbReference type="OrthoDB" id="184109at2759"/>
<evidence type="ECO:0000313" key="1">
    <source>
        <dbReference type="EMBL" id="GCB81165.1"/>
    </source>
</evidence>
<comment type="caution">
    <text evidence="1">The sequence shown here is derived from an EMBL/GenBank/DDBJ whole genome shotgun (WGS) entry which is preliminary data.</text>
</comment>
<dbReference type="EMBL" id="BFAA01018736">
    <property type="protein sequence ID" value="GCB81165.1"/>
    <property type="molecule type" value="Genomic_DNA"/>
</dbReference>
<proteinExistence type="predicted"/>
<gene>
    <name evidence="1" type="ORF">scyTo_0021345</name>
</gene>
<dbReference type="AlphaFoldDB" id="A0A401Q704"/>
<feature type="non-terminal residue" evidence="1">
    <location>
        <position position="1"/>
    </location>
</feature>
<accession>A0A401Q704</accession>
<evidence type="ECO:0000313" key="2">
    <source>
        <dbReference type="Proteomes" id="UP000288216"/>
    </source>
</evidence>
<name>A0A401Q704_SCYTO</name>
<feature type="non-terminal residue" evidence="1">
    <location>
        <position position="69"/>
    </location>
</feature>